<evidence type="ECO:0000256" key="7">
    <source>
        <dbReference type="ARBA" id="ARBA00022695"/>
    </source>
</evidence>
<feature type="domain" description="YrdC-like" evidence="12">
    <location>
        <begin position="1"/>
        <end position="168"/>
    </location>
</feature>
<keyword evidence="5 13" id="KW-0808">Transferase</keyword>
<comment type="subcellular location">
    <subcellularLocation>
        <location evidence="1">Cytoplasm</location>
    </subcellularLocation>
</comment>
<accession>A0ABY0FMS2</accession>
<keyword evidence="4" id="KW-0963">Cytoplasm</keyword>
<comment type="catalytic activity">
    <reaction evidence="11">
        <text>L-threonine + hydrogencarbonate + ATP = L-threonylcarbamoyladenylate + diphosphate + H2O</text>
        <dbReference type="Rhea" id="RHEA:36407"/>
        <dbReference type="ChEBI" id="CHEBI:15377"/>
        <dbReference type="ChEBI" id="CHEBI:17544"/>
        <dbReference type="ChEBI" id="CHEBI:30616"/>
        <dbReference type="ChEBI" id="CHEBI:33019"/>
        <dbReference type="ChEBI" id="CHEBI:57926"/>
        <dbReference type="ChEBI" id="CHEBI:73682"/>
        <dbReference type="EC" id="2.7.7.87"/>
    </reaction>
</comment>
<evidence type="ECO:0000313" key="13">
    <source>
        <dbReference type="EMBL" id="RYC75197.1"/>
    </source>
</evidence>
<evidence type="ECO:0000256" key="11">
    <source>
        <dbReference type="ARBA" id="ARBA00048366"/>
    </source>
</evidence>
<reference evidence="13 14" key="1">
    <citation type="journal article" date="2018" name="bioRxiv">
        <title>Evidence of independent acquisition and adaption of ultra-small bacteria to human hosts across the highly diverse yet reduced genomes of the phylum Saccharibacteria.</title>
        <authorList>
            <person name="McLean J.S."/>
            <person name="Bor B."/>
            <person name="To T.T."/>
            <person name="Liu Q."/>
            <person name="Kearns K.A."/>
            <person name="Solden L.M."/>
            <person name="Wrighton K.C."/>
            <person name="He X."/>
            <person name="Shi W."/>
        </authorList>
    </citation>
    <scope>NUCLEOTIDE SEQUENCE [LARGE SCALE GENOMIC DNA]</scope>
    <source>
        <strain evidence="13 14">TM7_G3_2_Rum_HOT_351B</strain>
    </source>
</reference>
<proteinExistence type="inferred from homology"/>
<evidence type="ECO:0000256" key="9">
    <source>
        <dbReference type="ARBA" id="ARBA00022840"/>
    </source>
</evidence>
<comment type="similarity">
    <text evidence="2">Belongs to the SUA5 family.</text>
</comment>
<dbReference type="Proteomes" id="UP001191019">
    <property type="component" value="Unassembled WGS sequence"/>
</dbReference>
<dbReference type="SUPFAM" id="SSF55821">
    <property type="entry name" value="YrdC/RibB"/>
    <property type="match status" value="1"/>
</dbReference>
<dbReference type="PANTHER" id="PTHR17490">
    <property type="entry name" value="SUA5"/>
    <property type="match status" value="1"/>
</dbReference>
<organism evidence="13 14">
    <name type="scientific">Candidatus Nanosyncoccus alces</name>
    <dbReference type="NCBI Taxonomy" id="2171997"/>
    <lineage>
        <taxon>Bacteria</taxon>
        <taxon>Candidatus Saccharimonadota</taxon>
        <taxon>Candidatus Nanosyncoccalia</taxon>
        <taxon>Candidatus Nanosyncoccales</taxon>
        <taxon>Candidatus Nanosyncoccaceae</taxon>
        <taxon>Candidatus Nanosyncoccus</taxon>
    </lineage>
</organism>
<dbReference type="InterPro" id="IPR006070">
    <property type="entry name" value="Sua5-like_dom"/>
</dbReference>
<evidence type="ECO:0000256" key="4">
    <source>
        <dbReference type="ARBA" id="ARBA00022490"/>
    </source>
</evidence>
<evidence type="ECO:0000256" key="8">
    <source>
        <dbReference type="ARBA" id="ARBA00022741"/>
    </source>
</evidence>
<keyword evidence="9" id="KW-0067">ATP-binding</keyword>
<keyword evidence="6" id="KW-0819">tRNA processing</keyword>
<evidence type="ECO:0000256" key="2">
    <source>
        <dbReference type="ARBA" id="ARBA00007663"/>
    </source>
</evidence>
<dbReference type="RefSeq" id="WP_129734405.1">
    <property type="nucleotide sequence ID" value="NZ_PRLM01000001.1"/>
</dbReference>
<evidence type="ECO:0000256" key="10">
    <source>
        <dbReference type="ARBA" id="ARBA00029774"/>
    </source>
</evidence>
<keyword evidence="7 13" id="KW-0548">Nucleotidyltransferase</keyword>
<evidence type="ECO:0000313" key="14">
    <source>
        <dbReference type="Proteomes" id="UP001191019"/>
    </source>
</evidence>
<dbReference type="PANTHER" id="PTHR17490:SF16">
    <property type="entry name" value="THREONYLCARBAMOYL-AMP SYNTHASE"/>
    <property type="match status" value="1"/>
</dbReference>
<reference evidence="13 14" key="2">
    <citation type="journal article" date="2020" name="Cell Rep.">
        <title>Acquisition and Adaptation of Ultra-small Parasitic Reduced Genome Bacteria to Mammalian Hosts.</title>
        <authorList>
            <person name="McLean J.S."/>
            <person name="Bor B."/>
            <person name="Kerns K.A."/>
            <person name="Liu Q."/>
            <person name="To T.T."/>
            <person name="Solden L."/>
            <person name="Hendrickson E.L."/>
            <person name="Wrighton K."/>
            <person name="Shi W."/>
            <person name="He X."/>
        </authorList>
    </citation>
    <scope>NUCLEOTIDE SEQUENCE [LARGE SCALE GENOMIC DNA]</scope>
    <source>
        <strain evidence="13 14">TM7_G3_2_Rum_HOT_351B</strain>
    </source>
</reference>
<sequence length="168" mass="18932">MKNQIITDLLVGKIVTIPTETVEGYAVFLKSEPAIRKLMQLKDRDFNSDKIFTLVPENKSAITKYVIIPDAATPLIEKYFPGELTLILHKNPNFHHFYYDHYNTIGVRIPDHPLFAEILPHTGPLILTSANPRGGTPKSITGHLPSTIIDFTDKHPKILRQGNLVINL</sequence>
<dbReference type="Pfam" id="PF01300">
    <property type="entry name" value="Sua5_yciO_yrdC"/>
    <property type="match status" value="1"/>
</dbReference>
<keyword evidence="8" id="KW-0547">Nucleotide-binding</keyword>
<evidence type="ECO:0000256" key="3">
    <source>
        <dbReference type="ARBA" id="ARBA00012584"/>
    </source>
</evidence>
<evidence type="ECO:0000256" key="6">
    <source>
        <dbReference type="ARBA" id="ARBA00022694"/>
    </source>
</evidence>
<dbReference type="InterPro" id="IPR050156">
    <property type="entry name" value="TC-AMP_synthase_SUA5"/>
</dbReference>
<dbReference type="Gene3D" id="3.90.870.10">
    <property type="entry name" value="DHBP synthase"/>
    <property type="match status" value="1"/>
</dbReference>
<dbReference type="InterPro" id="IPR017945">
    <property type="entry name" value="DHBP_synth_RibB-like_a/b_dom"/>
</dbReference>
<dbReference type="EC" id="2.7.7.87" evidence="3"/>
<dbReference type="PROSITE" id="PS51163">
    <property type="entry name" value="YRDC"/>
    <property type="match status" value="1"/>
</dbReference>
<name>A0ABY0FMS2_9BACT</name>
<gene>
    <name evidence="13" type="ORF">G3RUM_00140</name>
</gene>
<protein>
    <recommendedName>
        <fullName evidence="10">L-threonylcarbamoyladenylate synthase</fullName>
        <ecNumber evidence="3">2.7.7.87</ecNumber>
    </recommendedName>
    <alternativeName>
        <fullName evidence="10">L-threonylcarbamoyladenylate synthase</fullName>
    </alternativeName>
</protein>
<keyword evidence="14" id="KW-1185">Reference proteome</keyword>
<comment type="caution">
    <text evidence="13">The sequence shown here is derived from an EMBL/GenBank/DDBJ whole genome shotgun (WGS) entry which is preliminary data.</text>
</comment>
<evidence type="ECO:0000256" key="5">
    <source>
        <dbReference type="ARBA" id="ARBA00022679"/>
    </source>
</evidence>
<evidence type="ECO:0000259" key="12">
    <source>
        <dbReference type="PROSITE" id="PS51163"/>
    </source>
</evidence>
<dbReference type="EMBL" id="PRLM01000001">
    <property type="protein sequence ID" value="RYC75197.1"/>
    <property type="molecule type" value="Genomic_DNA"/>
</dbReference>
<dbReference type="GO" id="GO:0061710">
    <property type="term" value="F:L-threonylcarbamoyladenylate synthase"/>
    <property type="evidence" value="ECO:0007669"/>
    <property type="project" value="UniProtKB-EC"/>
</dbReference>
<evidence type="ECO:0000256" key="1">
    <source>
        <dbReference type="ARBA" id="ARBA00004496"/>
    </source>
</evidence>